<keyword evidence="3" id="KW-0731">Sigma factor</keyword>
<dbReference type="SUPFAM" id="SSF88659">
    <property type="entry name" value="Sigma3 and sigma4 domains of RNA polymerase sigma factors"/>
    <property type="match status" value="1"/>
</dbReference>
<dbReference type="EMBL" id="CP036426">
    <property type="protein sequence ID" value="QDV36994.1"/>
    <property type="molecule type" value="Genomic_DNA"/>
</dbReference>
<dbReference type="InterPro" id="IPR039425">
    <property type="entry name" value="RNA_pol_sigma-70-like"/>
</dbReference>
<gene>
    <name evidence="7" type="ORF">ElP_49260</name>
</gene>
<keyword evidence="2" id="KW-0805">Transcription regulation</keyword>
<evidence type="ECO:0000256" key="5">
    <source>
        <dbReference type="ARBA" id="ARBA00023163"/>
    </source>
</evidence>
<dbReference type="InterPro" id="IPR013249">
    <property type="entry name" value="RNA_pol_sigma70_r4_t2"/>
</dbReference>
<evidence type="ECO:0000313" key="8">
    <source>
        <dbReference type="Proteomes" id="UP000317835"/>
    </source>
</evidence>
<dbReference type="NCBIfam" id="TIGR02937">
    <property type="entry name" value="sigma70-ECF"/>
    <property type="match status" value="1"/>
</dbReference>
<proteinExistence type="inferred from homology"/>
<evidence type="ECO:0000256" key="2">
    <source>
        <dbReference type="ARBA" id="ARBA00023015"/>
    </source>
</evidence>
<keyword evidence="4" id="KW-0238">DNA-binding</keyword>
<dbReference type="Proteomes" id="UP000317835">
    <property type="component" value="Chromosome"/>
</dbReference>
<name>A0A518H829_9BACT</name>
<dbReference type="Pfam" id="PF08281">
    <property type="entry name" value="Sigma70_r4_2"/>
    <property type="match status" value="1"/>
</dbReference>
<dbReference type="GO" id="GO:0016987">
    <property type="term" value="F:sigma factor activity"/>
    <property type="evidence" value="ECO:0007669"/>
    <property type="project" value="UniProtKB-KW"/>
</dbReference>
<evidence type="ECO:0000313" key="7">
    <source>
        <dbReference type="EMBL" id="QDV36994.1"/>
    </source>
</evidence>
<dbReference type="GO" id="GO:0003677">
    <property type="term" value="F:DNA binding"/>
    <property type="evidence" value="ECO:0007669"/>
    <property type="project" value="UniProtKB-KW"/>
</dbReference>
<keyword evidence="8" id="KW-1185">Reference proteome</keyword>
<evidence type="ECO:0000256" key="3">
    <source>
        <dbReference type="ARBA" id="ARBA00023082"/>
    </source>
</evidence>
<dbReference type="PANTHER" id="PTHR43133:SF8">
    <property type="entry name" value="RNA POLYMERASE SIGMA FACTOR HI_1459-RELATED"/>
    <property type="match status" value="1"/>
</dbReference>
<protein>
    <submittedName>
        <fullName evidence="7">RNA polymerase sigma factor</fullName>
    </submittedName>
</protein>
<evidence type="ECO:0000256" key="1">
    <source>
        <dbReference type="ARBA" id="ARBA00010641"/>
    </source>
</evidence>
<dbReference type="PANTHER" id="PTHR43133">
    <property type="entry name" value="RNA POLYMERASE ECF-TYPE SIGMA FACTO"/>
    <property type="match status" value="1"/>
</dbReference>
<dbReference type="CDD" id="cd06171">
    <property type="entry name" value="Sigma70_r4"/>
    <property type="match status" value="1"/>
</dbReference>
<sequence>METSKVANPSDTDDLLRRALDGDEAAFVALFDAARDRLRRMVRLRLDRRLSGRVDESDVLQDAYLEARRRLADYARDPGTMPVHLWLRLVTGQTLTDLHRRHLGARMRDAGLEVALHRGAPPAASSASMAAQLFGKMTSASRAAIRAEHAAIVQEALDGMDAIDREVLALRHFEHLSNAEVALSLGLTRTAASNRYIRALKRLKEILSSVPGLGDPL</sequence>
<dbReference type="SUPFAM" id="SSF88946">
    <property type="entry name" value="Sigma2 domain of RNA polymerase sigma factors"/>
    <property type="match status" value="1"/>
</dbReference>
<keyword evidence="5" id="KW-0804">Transcription</keyword>
<dbReference type="Gene3D" id="1.10.10.10">
    <property type="entry name" value="Winged helix-like DNA-binding domain superfamily/Winged helix DNA-binding domain"/>
    <property type="match status" value="1"/>
</dbReference>
<evidence type="ECO:0000256" key="4">
    <source>
        <dbReference type="ARBA" id="ARBA00023125"/>
    </source>
</evidence>
<dbReference type="InterPro" id="IPR013324">
    <property type="entry name" value="RNA_pol_sigma_r3/r4-like"/>
</dbReference>
<dbReference type="Gene3D" id="1.10.1740.10">
    <property type="match status" value="1"/>
</dbReference>
<dbReference type="KEGG" id="tpla:ElP_49260"/>
<dbReference type="GO" id="GO:0006352">
    <property type="term" value="P:DNA-templated transcription initiation"/>
    <property type="evidence" value="ECO:0007669"/>
    <property type="project" value="InterPro"/>
</dbReference>
<accession>A0A518H829</accession>
<feature type="domain" description="RNA polymerase sigma factor 70 region 4 type 2" evidence="6">
    <location>
        <begin position="152"/>
        <end position="203"/>
    </location>
</feature>
<reference evidence="7 8" key="1">
    <citation type="submission" date="2019-02" db="EMBL/GenBank/DDBJ databases">
        <title>Deep-cultivation of Planctomycetes and their phenomic and genomic characterization uncovers novel biology.</title>
        <authorList>
            <person name="Wiegand S."/>
            <person name="Jogler M."/>
            <person name="Boedeker C."/>
            <person name="Pinto D."/>
            <person name="Vollmers J."/>
            <person name="Rivas-Marin E."/>
            <person name="Kohn T."/>
            <person name="Peeters S.H."/>
            <person name="Heuer A."/>
            <person name="Rast P."/>
            <person name="Oberbeckmann S."/>
            <person name="Bunk B."/>
            <person name="Jeske O."/>
            <person name="Meyerdierks A."/>
            <person name="Storesund J.E."/>
            <person name="Kallscheuer N."/>
            <person name="Luecker S."/>
            <person name="Lage O.M."/>
            <person name="Pohl T."/>
            <person name="Merkel B.J."/>
            <person name="Hornburger P."/>
            <person name="Mueller R.-W."/>
            <person name="Bruemmer F."/>
            <person name="Labrenz M."/>
            <person name="Spormann A.M."/>
            <person name="Op den Camp H."/>
            <person name="Overmann J."/>
            <person name="Amann R."/>
            <person name="Jetten M.S.M."/>
            <person name="Mascher T."/>
            <person name="Medema M.H."/>
            <person name="Devos D.P."/>
            <person name="Kaster A.-K."/>
            <person name="Ovreas L."/>
            <person name="Rohde M."/>
            <person name="Galperin M.Y."/>
            <person name="Jogler C."/>
        </authorList>
    </citation>
    <scope>NUCLEOTIDE SEQUENCE [LARGE SCALE GENOMIC DNA]</scope>
    <source>
        <strain evidence="7 8">ElP</strain>
    </source>
</reference>
<organism evidence="7 8">
    <name type="scientific">Tautonia plasticadhaerens</name>
    <dbReference type="NCBI Taxonomy" id="2527974"/>
    <lineage>
        <taxon>Bacteria</taxon>
        <taxon>Pseudomonadati</taxon>
        <taxon>Planctomycetota</taxon>
        <taxon>Planctomycetia</taxon>
        <taxon>Isosphaerales</taxon>
        <taxon>Isosphaeraceae</taxon>
        <taxon>Tautonia</taxon>
    </lineage>
</organism>
<dbReference type="AlphaFoldDB" id="A0A518H829"/>
<dbReference type="InterPro" id="IPR014284">
    <property type="entry name" value="RNA_pol_sigma-70_dom"/>
</dbReference>
<dbReference type="RefSeq" id="WP_197446328.1">
    <property type="nucleotide sequence ID" value="NZ_CP036426.1"/>
</dbReference>
<dbReference type="InterPro" id="IPR013325">
    <property type="entry name" value="RNA_pol_sigma_r2"/>
</dbReference>
<comment type="similarity">
    <text evidence="1">Belongs to the sigma-70 factor family. ECF subfamily.</text>
</comment>
<evidence type="ECO:0000259" key="6">
    <source>
        <dbReference type="Pfam" id="PF08281"/>
    </source>
</evidence>
<dbReference type="InterPro" id="IPR036388">
    <property type="entry name" value="WH-like_DNA-bd_sf"/>
</dbReference>